<proteinExistence type="predicted"/>
<dbReference type="OrthoDB" id="1935113at2759"/>
<evidence type="ECO:0000259" key="1">
    <source>
        <dbReference type="Pfam" id="PF25597"/>
    </source>
</evidence>
<comment type="caution">
    <text evidence="2">The sequence shown here is derived from an EMBL/GenBank/DDBJ whole genome shotgun (WGS) entry which is preliminary data.</text>
</comment>
<dbReference type="InterPro" id="IPR057670">
    <property type="entry name" value="SH3_retrovirus"/>
</dbReference>
<feature type="domain" description="Retroviral polymerase SH3-like" evidence="1">
    <location>
        <begin position="30"/>
        <end position="79"/>
    </location>
</feature>
<feature type="non-terminal residue" evidence="2">
    <location>
        <position position="1"/>
    </location>
</feature>
<organism evidence="2 3">
    <name type="scientific">Mucuna pruriens</name>
    <name type="common">Velvet bean</name>
    <name type="synonym">Dolichos pruriens</name>
    <dbReference type="NCBI Taxonomy" id="157652"/>
    <lineage>
        <taxon>Eukaryota</taxon>
        <taxon>Viridiplantae</taxon>
        <taxon>Streptophyta</taxon>
        <taxon>Embryophyta</taxon>
        <taxon>Tracheophyta</taxon>
        <taxon>Spermatophyta</taxon>
        <taxon>Magnoliopsida</taxon>
        <taxon>eudicotyledons</taxon>
        <taxon>Gunneridae</taxon>
        <taxon>Pentapetalae</taxon>
        <taxon>rosids</taxon>
        <taxon>fabids</taxon>
        <taxon>Fabales</taxon>
        <taxon>Fabaceae</taxon>
        <taxon>Papilionoideae</taxon>
        <taxon>50 kb inversion clade</taxon>
        <taxon>NPAAA clade</taxon>
        <taxon>indigoferoid/millettioid clade</taxon>
        <taxon>Phaseoleae</taxon>
        <taxon>Mucuna</taxon>
    </lineage>
</organism>
<keyword evidence="3" id="KW-1185">Reference proteome</keyword>
<name>A0A371EYL9_MUCPR</name>
<evidence type="ECO:0000313" key="3">
    <source>
        <dbReference type="Proteomes" id="UP000257109"/>
    </source>
</evidence>
<dbReference type="AlphaFoldDB" id="A0A371EYL9"/>
<accession>A0A371EYL9</accession>
<protein>
    <recommendedName>
        <fullName evidence="1">Retroviral polymerase SH3-like domain-containing protein</fullName>
    </recommendedName>
</protein>
<gene>
    <name evidence="2" type="ORF">CR513_49583</name>
</gene>
<sequence>MEMSNLATKLKLLKLEPGCPTEARPYRLYERKLDSRTVNCYFVGYVERSRSYKFYYPTSRSFFKTGNARILEEVEFGKEGNIRNVIFEEESVNDIGQVLVPITIQETTSVIGDIVQTIIPDIDLDIVLEQDYGETLPQTP</sequence>
<dbReference type="Pfam" id="PF25597">
    <property type="entry name" value="SH3_retrovirus"/>
    <property type="match status" value="1"/>
</dbReference>
<dbReference type="Proteomes" id="UP000257109">
    <property type="component" value="Unassembled WGS sequence"/>
</dbReference>
<reference evidence="2" key="1">
    <citation type="submission" date="2018-05" db="EMBL/GenBank/DDBJ databases">
        <title>Draft genome of Mucuna pruriens seed.</title>
        <authorList>
            <person name="Nnadi N.E."/>
            <person name="Vos R."/>
            <person name="Hasami M.H."/>
            <person name="Devisetty U.K."/>
            <person name="Aguiy J.C."/>
        </authorList>
    </citation>
    <scope>NUCLEOTIDE SEQUENCE [LARGE SCALE GENOMIC DNA]</scope>
    <source>
        <strain evidence="2">JCA_2017</strain>
    </source>
</reference>
<evidence type="ECO:0000313" key="2">
    <source>
        <dbReference type="EMBL" id="RDX71109.1"/>
    </source>
</evidence>
<dbReference type="EMBL" id="QJKJ01011460">
    <property type="protein sequence ID" value="RDX71109.1"/>
    <property type="molecule type" value="Genomic_DNA"/>
</dbReference>